<organism evidence="8 9">
    <name type="scientific">Magnetococcus marinus (strain ATCC BAA-1437 / JCM 17883 / MC-1)</name>
    <dbReference type="NCBI Taxonomy" id="156889"/>
    <lineage>
        <taxon>Bacteria</taxon>
        <taxon>Pseudomonadati</taxon>
        <taxon>Pseudomonadota</taxon>
        <taxon>Magnetococcia</taxon>
        <taxon>Magnetococcales</taxon>
        <taxon>Magnetococcaceae</taxon>
        <taxon>Magnetococcus</taxon>
    </lineage>
</organism>
<dbReference type="RefSeq" id="WP_011714631.1">
    <property type="nucleotide sequence ID" value="NC_008576.1"/>
</dbReference>
<dbReference type="GO" id="GO:0016987">
    <property type="term" value="F:sigma factor activity"/>
    <property type="evidence" value="ECO:0007669"/>
    <property type="project" value="UniProtKB-KW"/>
</dbReference>
<evidence type="ECO:0000313" key="9">
    <source>
        <dbReference type="Proteomes" id="UP000002586"/>
    </source>
</evidence>
<gene>
    <name evidence="8" type="ordered locus">Mmc1_3077</name>
</gene>
<reference evidence="8 9" key="2">
    <citation type="journal article" date="2012" name="Int. J. Syst. Evol. Microbiol.">
        <title>Magnetococcus marinus gen. nov., sp. nov., a marine, magnetotactic bacterium that represents a novel lineage (Magnetococcaceae fam. nov.; Magnetococcales ord. nov.) at the base of the Alphaproteobacteria.</title>
        <authorList>
            <person name="Bazylinski D.A."/>
            <person name="Williams T.J."/>
            <person name="Lefevre C.T."/>
            <person name="Berg R.J."/>
            <person name="Zhang C.L."/>
            <person name="Bowser S.S."/>
            <person name="Dean A.J."/>
            <person name="Beveridge T.J."/>
        </authorList>
    </citation>
    <scope>NUCLEOTIDE SEQUENCE [LARGE SCALE GENOMIC DNA]</scope>
    <source>
        <strain evidence="9">ATCC BAA-1437 / JCM 17883 / MC-1</strain>
    </source>
</reference>
<dbReference type="InterPro" id="IPR007627">
    <property type="entry name" value="RNA_pol_sigma70_r2"/>
</dbReference>
<dbReference type="Proteomes" id="UP000002586">
    <property type="component" value="Chromosome"/>
</dbReference>
<dbReference type="Pfam" id="PF04542">
    <property type="entry name" value="Sigma70_r2"/>
    <property type="match status" value="1"/>
</dbReference>
<dbReference type="SUPFAM" id="SSF88946">
    <property type="entry name" value="Sigma2 domain of RNA polymerase sigma factors"/>
    <property type="match status" value="1"/>
</dbReference>
<accession>A0LC75</accession>
<sequence length="297" mass="33983">MTTQSVAISRPAELALGQGEEGFQRFLKQAAQAPMLSADEEYQLATNYRRHNDLEAAHRLVHAHLRLVLKIAREYLYYRSSLPDLVQEGSIGLMHAVKKFDAQRGNRLATYAVWWIRAAIHDFILNTAHMVKVATTKLKRHLFFKLRQAKSSLAPLNQQEAEELAVKFATDAQTILEMDSRLAGADSSLNQPLFDEGGELIELLEDERPNQELQLQSAQQQQRLGRLVKQGLKQLNEREQAIIISRFMGEHAEPREQLAQRFQISGERVRQIEQRAMAKLRSYFQSQPDAQELAMLI</sequence>
<dbReference type="PANTHER" id="PTHR30376">
    <property type="entry name" value="SIGMA FACTOR RPOH HEAT SHOCK RELATED"/>
    <property type="match status" value="1"/>
</dbReference>
<dbReference type="GO" id="GO:0006352">
    <property type="term" value="P:DNA-templated transcription initiation"/>
    <property type="evidence" value="ECO:0007669"/>
    <property type="project" value="InterPro"/>
</dbReference>
<evidence type="ECO:0000259" key="7">
    <source>
        <dbReference type="PROSITE" id="PS00715"/>
    </source>
</evidence>
<name>A0LC75_MAGMM</name>
<dbReference type="OrthoDB" id="9809557at2"/>
<dbReference type="NCBIfam" id="TIGR02937">
    <property type="entry name" value="sigma70-ECF"/>
    <property type="match status" value="1"/>
</dbReference>
<dbReference type="eggNOG" id="COG0568">
    <property type="taxonomic scope" value="Bacteria"/>
</dbReference>
<evidence type="ECO:0000256" key="6">
    <source>
        <dbReference type="SAM" id="Coils"/>
    </source>
</evidence>
<dbReference type="InterPro" id="IPR000943">
    <property type="entry name" value="RNA_pol_sigma70"/>
</dbReference>
<dbReference type="PROSITE" id="PS00715">
    <property type="entry name" value="SIGMA70_1"/>
    <property type="match status" value="1"/>
</dbReference>
<feature type="domain" description="RNA polymerase sigma-70" evidence="7">
    <location>
        <begin position="84"/>
        <end position="97"/>
    </location>
</feature>
<dbReference type="InterPro" id="IPR013325">
    <property type="entry name" value="RNA_pol_sigma_r2"/>
</dbReference>
<evidence type="ECO:0000313" key="8">
    <source>
        <dbReference type="EMBL" id="ABK45568.1"/>
    </source>
</evidence>
<dbReference type="PRINTS" id="PR00046">
    <property type="entry name" value="SIGMA70FCT"/>
</dbReference>
<evidence type="ECO:0000256" key="5">
    <source>
        <dbReference type="ARBA" id="ARBA00023163"/>
    </source>
</evidence>
<proteinExistence type="inferred from homology"/>
<dbReference type="GO" id="GO:0003677">
    <property type="term" value="F:DNA binding"/>
    <property type="evidence" value="ECO:0007669"/>
    <property type="project" value="UniProtKB-KW"/>
</dbReference>
<dbReference type="PANTHER" id="PTHR30376:SF3">
    <property type="entry name" value="RNA POLYMERASE SIGMA FACTOR RPOH"/>
    <property type="match status" value="1"/>
</dbReference>
<dbReference type="KEGG" id="mgm:Mmc1_3077"/>
<dbReference type="InterPro" id="IPR050813">
    <property type="entry name" value="Sigma-70_Factor"/>
</dbReference>
<dbReference type="AlphaFoldDB" id="A0LC75"/>
<keyword evidence="2" id="KW-0805">Transcription regulation</keyword>
<evidence type="ECO:0000256" key="2">
    <source>
        <dbReference type="ARBA" id="ARBA00023015"/>
    </source>
</evidence>
<dbReference type="InterPro" id="IPR007630">
    <property type="entry name" value="RNA_pol_sigma70_r4"/>
</dbReference>
<keyword evidence="9" id="KW-1185">Reference proteome</keyword>
<keyword evidence="5" id="KW-0804">Transcription</keyword>
<dbReference type="HOGENOM" id="CLU_014793_3_5_5"/>
<evidence type="ECO:0000256" key="3">
    <source>
        <dbReference type="ARBA" id="ARBA00023082"/>
    </source>
</evidence>
<keyword evidence="3" id="KW-0731">Sigma factor</keyword>
<dbReference type="Pfam" id="PF04545">
    <property type="entry name" value="Sigma70_r4"/>
    <property type="match status" value="1"/>
</dbReference>
<evidence type="ECO:0000256" key="4">
    <source>
        <dbReference type="ARBA" id="ARBA00023125"/>
    </source>
</evidence>
<feature type="coiled-coil region" evidence="6">
    <location>
        <begin position="201"/>
        <end position="230"/>
    </location>
</feature>
<keyword evidence="4" id="KW-0238">DNA-binding</keyword>
<dbReference type="CDD" id="cd06171">
    <property type="entry name" value="Sigma70_r4"/>
    <property type="match status" value="1"/>
</dbReference>
<dbReference type="InterPro" id="IPR013324">
    <property type="entry name" value="RNA_pol_sigma_r3/r4-like"/>
</dbReference>
<dbReference type="InterPro" id="IPR014284">
    <property type="entry name" value="RNA_pol_sigma-70_dom"/>
</dbReference>
<reference evidence="9" key="1">
    <citation type="journal article" date="2009" name="Appl. Environ. Microbiol.">
        <title>Complete genome sequence of the chemolithoautotrophic marine magnetotactic coccus strain MC-1.</title>
        <authorList>
            <person name="Schubbe S."/>
            <person name="Williams T.J."/>
            <person name="Xie G."/>
            <person name="Kiss H.E."/>
            <person name="Brettin T.S."/>
            <person name="Martinez D."/>
            <person name="Ross C.A."/>
            <person name="Schuler D."/>
            <person name="Cox B.L."/>
            <person name="Nealson K.H."/>
            <person name="Bazylinski D.A."/>
        </authorList>
    </citation>
    <scope>NUCLEOTIDE SEQUENCE [LARGE SCALE GENOMIC DNA]</scope>
    <source>
        <strain evidence="9">ATCC BAA-1437 / JCM 17883 / MC-1</strain>
    </source>
</reference>
<dbReference type="EMBL" id="CP000471">
    <property type="protein sequence ID" value="ABK45568.1"/>
    <property type="molecule type" value="Genomic_DNA"/>
</dbReference>
<dbReference type="Gene3D" id="1.20.140.160">
    <property type="match status" value="1"/>
</dbReference>
<dbReference type="Gene3D" id="1.10.601.10">
    <property type="entry name" value="RNA Polymerase Primary Sigma Factor"/>
    <property type="match status" value="1"/>
</dbReference>
<dbReference type="STRING" id="156889.Mmc1_3077"/>
<evidence type="ECO:0000256" key="1">
    <source>
        <dbReference type="ARBA" id="ARBA00007788"/>
    </source>
</evidence>
<comment type="similarity">
    <text evidence="1">Belongs to the sigma-70 factor family.</text>
</comment>
<dbReference type="SUPFAM" id="SSF88659">
    <property type="entry name" value="Sigma3 and sigma4 domains of RNA polymerase sigma factors"/>
    <property type="match status" value="1"/>
</dbReference>
<dbReference type="NCBIfam" id="NF005143">
    <property type="entry name" value="PRK06596.1"/>
    <property type="match status" value="1"/>
</dbReference>
<protein>
    <submittedName>
        <fullName evidence="8">RNA polymerase, sigma 32 subunit, RpoH</fullName>
    </submittedName>
</protein>
<keyword evidence="6" id="KW-0175">Coiled coil</keyword>